<dbReference type="InterPro" id="IPR001254">
    <property type="entry name" value="Trypsin_dom"/>
</dbReference>
<protein>
    <recommendedName>
        <fullName evidence="10">chymotrypsin</fullName>
        <ecNumber evidence="10">3.4.21.1</ecNumber>
    </recommendedName>
</protein>
<dbReference type="Pfam" id="PF00089">
    <property type="entry name" value="Trypsin"/>
    <property type="match status" value="1"/>
</dbReference>
<feature type="chain" id="PRO_5004243836" description="chymotrypsin" evidence="12">
    <location>
        <begin position="23"/>
        <end position="425"/>
    </location>
</feature>
<feature type="region of interest" description="Disordered" evidence="11">
    <location>
        <begin position="288"/>
        <end position="307"/>
    </location>
</feature>
<dbReference type="EC" id="3.4.21.1" evidence="10"/>
<comment type="subcellular location">
    <subcellularLocation>
        <location evidence="1">Secreted</location>
        <location evidence="1">Extracellular space</location>
    </subcellularLocation>
</comment>
<reference evidence="14" key="2">
    <citation type="submission" date="2004-02" db="EMBL/GenBank/DDBJ databases">
        <authorList>
            <consortium name="Genoscope"/>
            <consortium name="Whitehead Institute Centre for Genome Research"/>
        </authorList>
    </citation>
    <scope>NUCLEOTIDE SEQUENCE</scope>
</reference>
<evidence type="ECO:0000256" key="9">
    <source>
        <dbReference type="ARBA" id="ARBA00023180"/>
    </source>
</evidence>
<dbReference type="PRINTS" id="PR00722">
    <property type="entry name" value="CHYMOTRYPSIN"/>
</dbReference>
<dbReference type="Gene3D" id="2.40.10.10">
    <property type="entry name" value="Trypsin-like serine proteases"/>
    <property type="match status" value="2"/>
</dbReference>
<dbReference type="CDD" id="cd00190">
    <property type="entry name" value="Tryp_SPc"/>
    <property type="match status" value="1"/>
</dbReference>
<comment type="caution">
    <text evidence="14">The sequence shown here is derived from an EMBL/GenBank/DDBJ whole genome shotgun (WGS) entry which is preliminary data.</text>
</comment>
<reference evidence="14" key="1">
    <citation type="journal article" date="2004" name="Nature">
        <title>Genome duplication in the teleost fish Tetraodon nigroviridis reveals the early vertebrate proto-karyotype.</title>
        <authorList>
            <person name="Jaillon O."/>
            <person name="Aury J.-M."/>
            <person name="Brunet F."/>
            <person name="Petit J.-L."/>
            <person name="Stange-Thomann N."/>
            <person name="Mauceli E."/>
            <person name="Bouneau L."/>
            <person name="Fischer C."/>
            <person name="Ozouf-Costaz C."/>
            <person name="Bernot A."/>
            <person name="Nicaud S."/>
            <person name="Jaffe D."/>
            <person name="Fisher S."/>
            <person name="Lutfalla G."/>
            <person name="Dossat C."/>
            <person name="Segurens B."/>
            <person name="Dasilva C."/>
            <person name="Salanoubat M."/>
            <person name="Levy M."/>
            <person name="Boudet N."/>
            <person name="Castellano S."/>
            <person name="Anthouard V."/>
            <person name="Jubin C."/>
            <person name="Castelli V."/>
            <person name="Katinka M."/>
            <person name="Vacherie B."/>
            <person name="Biemont C."/>
            <person name="Skalli Z."/>
            <person name="Cattolico L."/>
            <person name="Poulain J."/>
            <person name="De Berardinis V."/>
            <person name="Cruaud C."/>
            <person name="Duprat S."/>
            <person name="Brottier P."/>
            <person name="Coutanceau J.-P."/>
            <person name="Gouzy J."/>
            <person name="Parra G."/>
            <person name="Lardier G."/>
            <person name="Chapple C."/>
            <person name="McKernan K.J."/>
            <person name="McEwan P."/>
            <person name="Bosak S."/>
            <person name="Kellis M."/>
            <person name="Volff J.-N."/>
            <person name="Guigo R."/>
            <person name="Zody M.C."/>
            <person name="Mesirov J."/>
            <person name="Lindblad-Toh K."/>
            <person name="Birren B."/>
            <person name="Nusbaum C."/>
            <person name="Kahn D."/>
            <person name="Robinson-Rechavi M."/>
            <person name="Laudet V."/>
            <person name="Schachter V."/>
            <person name="Quetier F."/>
            <person name="Saurin W."/>
            <person name="Scarpelli C."/>
            <person name="Wincker P."/>
            <person name="Lander E.S."/>
            <person name="Weissenbach J."/>
            <person name="Roest Crollius H."/>
        </authorList>
    </citation>
    <scope>NUCLEOTIDE SEQUENCE [LARGE SCALE GENOMIC DNA]</scope>
</reference>
<keyword evidence="9" id="KW-0325">Glycoprotein</keyword>
<keyword evidence="6" id="KW-0378">Hydrolase</keyword>
<feature type="domain" description="Peptidase S1" evidence="13">
    <location>
        <begin position="36"/>
        <end position="372"/>
    </location>
</feature>
<keyword evidence="5" id="KW-0222">Digestion</keyword>
<evidence type="ECO:0000256" key="4">
    <source>
        <dbReference type="ARBA" id="ARBA00022729"/>
    </source>
</evidence>
<keyword evidence="4 12" id="KW-0732">Signal</keyword>
<evidence type="ECO:0000256" key="11">
    <source>
        <dbReference type="SAM" id="MobiDB-lite"/>
    </source>
</evidence>
<evidence type="ECO:0000256" key="3">
    <source>
        <dbReference type="ARBA" id="ARBA00022670"/>
    </source>
</evidence>
<feature type="signal peptide" evidence="12">
    <location>
        <begin position="1"/>
        <end position="22"/>
    </location>
</feature>
<evidence type="ECO:0000256" key="1">
    <source>
        <dbReference type="ARBA" id="ARBA00004239"/>
    </source>
</evidence>
<dbReference type="SMART" id="SM00020">
    <property type="entry name" value="Tryp_SPc"/>
    <property type="match status" value="1"/>
</dbReference>
<evidence type="ECO:0000256" key="5">
    <source>
        <dbReference type="ARBA" id="ARBA00022757"/>
    </source>
</evidence>
<evidence type="ECO:0000256" key="2">
    <source>
        <dbReference type="ARBA" id="ARBA00022525"/>
    </source>
</evidence>
<dbReference type="InterPro" id="IPR043504">
    <property type="entry name" value="Peptidase_S1_PA_chymotrypsin"/>
</dbReference>
<dbReference type="PROSITE" id="PS50240">
    <property type="entry name" value="TRYPSIN_DOM"/>
    <property type="match status" value="1"/>
</dbReference>
<evidence type="ECO:0000256" key="8">
    <source>
        <dbReference type="ARBA" id="ARBA00023157"/>
    </source>
</evidence>
<evidence type="ECO:0000256" key="12">
    <source>
        <dbReference type="SAM" id="SignalP"/>
    </source>
</evidence>
<dbReference type="GO" id="GO:0007586">
    <property type="term" value="P:digestion"/>
    <property type="evidence" value="ECO:0007669"/>
    <property type="project" value="UniProtKB-KW"/>
</dbReference>
<keyword evidence="2" id="KW-0964">Secreted</keyword>
<dbReference type="PANTHER" id="PTHR24253:SF144">
    <property type="entry name" value="CHYMOTRYPSIN-LIKE PROTEASE CTRL-1-RELATED"/>
    <property type="match status" value="1"/>
</dbReference>
<evidence type="ECO:0000259" key="13">
    <source>
        <dbReference type="PROSITE" id="PS50240"/>
    </source>
</evidence>
<dbReference type="AlphaFoldDB" id="Q4SAR5"/>
<dbReference type="KEGG" id="tng:GSTEN00021298G001"/>
<dbReference type="PROSITE" id="PS00134">
    <property type="entry name" value="TRYPSIN_HIS"/>
    <property type="match status" value="1"/>
</dbReference>
<organism evidence="14">
    <name type="scientific">Tetraodon nigroviridis</name>
    <name type="common">Spotted green pufferfish</name>
    <name type="synonym">Chelonodon nigroviridis</name>
    <dbReference type="NCBI Taxonomy" id="99883"/>
    <lineage>
        <taxon>Eukaryota</taxon>
        <taxon>Metazoa</taxon>
        <taxon>Chordata</taxon>
        <taxon>Craniata</taxon>
        <taxon>Vertebrata</taxon>
        <taxon>Euteleostomi</taxon>
        <taxon>Actinopterygii</taxon>
        <taxon>Neopterygii</taxon>
        <taxon>Teleostei</taxon>
        <taxon>Neoteleostei</taxon>
        <taxon>Acanthomorphata</taxon>
        <taxon>Eupercaria</taxon>
        <taxon>Tetraodontiformes</taxon>
        <taxon>Tetradontoidea</taxon>
        <taxon>Tetraodontidae</taxon>
        <taxon>Tetraodon</taxon>
    </lineage>
</organism>
<keyword evidence="8" id="KW-1015">Disulfide bond</keyword>
<dbReference type="MEROPS" id="S01.108"/>
<evidence type="ECO:0000256" key="6">
    <source>
        <dbReference type="ARBA" id="ARBA00022801"/>
    </source>
</evidence>
<proteinExistence type="predicted"/>
<dbReference type="GO" id="GO:0004252">
    <property type="term" value="F:serine-type endopeptidase activity"/>
    <property type="evidence" value="ECO:0007669"/>
    <property type="project" value="UniProtKB-EC"/>
</dbReference>
<dbReference type="InterPro" id="IPR009003">
    <property type="entry name" value="Peptidase_S1_PA"/>
</dbReference>
<dbReference type="InterPro" id="IPR018114">
    <property type="entry name" value="TRYPSIN_HIS"/>
</dbReference>
<evidence type="ECO:0000313" key="14">
    <source>
        <dbReference type="EMBL" id="CAG02267.1"/>
    </source>
</evidence>
<dbReference type="GO" id="GO:0005576">
    <property type="term" value="C:extracellular region"/>
    <property type="evidence" value="ECO:0007669"/>
    <property type="project" value="UniProtKB-SubCell"/>
</dbReference>
<dbReference type="OrthoDB" id="8439233at2759"/>
<dbReference type="FunFam" id="2.40.10.10:FF:000181">
    <property type="entry name" value="Chymotrypsinogen A"/>
    <property type="match status" value="1"/>
</dbReference>
<sequence>MAPDGRIPVVALLILLARESRSQPDVCGQPQLNTRIVGGQEAPAGSWPWQASVHFSGSHRCGGSLVNNQWVLSAAHCYVGLSASTLTVYLGRQNQEGSNPNEVALGVAQIISHPSYNSQTFDNDLALLRLSSAVTFTAYIQPVCLAAPGSTFYADVNSWVTGWGNIGSGGGFRRPDGAEAEQPLDPGGDRQFRTRLRSAQFPRRVHPGVPVPVLDQRDHHQQPAGLPHLHLQRDRRRPLHHLRRSACGPNTQLHHPGAHRRQPAGVLRQRAAQFASFERELGHGGVVAVDGQSPEERKPRLWGDAGVGQRRSEQRQLLLEGDSGGPLMCKLGSSWFQAAVLWFGNTTGLARQDILRFTKLSLYDSFLRDTLGTILQPNTITNSTGNSTSAPSGTSASVNAINTGAPFQPLFPLLCVLSACFHLLP</sequence>
<accession>Q4SAR5</accession>
<keyword evidence="7" id="KW-0720">Serine protease</keyword>
<dbReference type="SUPFAM" id="SSF50494">
    <property type="entry name" value="Trypsin-like serine proteases"/>
    <property type="match status" value="1"/>
</dbReference>
<keyword evidence="3" id="KW-0645">Protease</keyword>
<evidence type="ECO:0000256" key="7">
    <source>
        <dbReference type="ARBA" id="ARBA00022825"/>
    </source>
</evidence>
<gene>
    <name evidence="14" type="ORF">GSTENG00021298001</name>
</gene>
<evidence type="ECO:0000256" key="10">
    <source>
        <dbReference type="ARBA" id="ARBA00044036"/>
    </source>
</evidence>
<dbReference type="GO" id="GO:0006508">
    <property type="term" value="P:proteolysis"/>
    <property type="evidence" value="ECO:0007669"/>
    <property type="project" value="InterPro"/>
</dbReference>
<dbReference type="PANTHER" id="PTHR24253">
    <property type="entry name" value="TRANSMEMBRANE PROTEASE SERINE"/>
    <property type="match status" value="1"/>
</dbReference>
<dbReference type="InterPro" id="IPR001314">
    <property type="entry name" value="Peptidase_S1A"/>
</dbReference>
<dbReference type="EMBL" id="CAAE01014679">
    <property type="protein sequence ID" value="CAG02267.1"/>
    <property type="molecule type" value="Genomic_DNA"/>
</dbReference>
<name>Q4SAR5_TETNG</name>